<accession>A0A3Q9L842</accession>
<dbReference type="InterPro" id="IPR027417">
    <property type="entry name" value="P-loop_NTPase"/>
</dbReference>
<dbReference type="RefSeq" id="WP_397610030.1">
    <property type="nucleotide sequence ID" value="NZ_CP034705.1"/>
</dbReference>
<dbReference type="Pfam" id="PF01935">
    <property type="entry name" value="DUF87"/>
    <property type="match status" value="1"/>
</dbReference>
<evidence type="ECO:0000313" key="3">
    <source>
        <dbReference type="EMBL" id="AZT02729.1"/>
    </source>
</evidence>
<dbReference type="EMBL" id="CP034705">
    <property type="protein sequence ID" value="AZT02729.1"/>
    <property type="molecule type" value="Genomic_DNA"/>
</dbReference>
<dbReference type="SUPFAM" id="SSF52540">
    <property type="entry name" value="P-loop containing nucleoside triphosphate hydrolases"/>
    <property type="match status" value="1"/>
</dbReference>
<evidence type="ECO:0000313" key="4">
    <source>
        <dbReference type="EMBL" id="AZT11070.1"/>
    </source>
</evidence>
<dbReference type="EMBL" id="CP034718">
    <property type="protein sequence ID" value="AZT11070.1"/>
    <property type="molecule type" value="Genomic_DNA"/>
</dbReference>
<dbReference type="PANTHER" id="PTHR42957:SF2">
    <property type="entry name" value="HELICASE HERA CENTRAL DOMAIN-CONTAINING PROTEIN"/>
    <property type="match status" value="1"/>
</dbReference>
<dbReference type="InterPro" id="IPR008571">
    <property type="entry name" value="HerA-like"/>
</dbReference>
<protein>
    <submittedName>
        <fullName evidence="3">ATP-binding protein</fullName>
    </submittedName>
</protein>
<keyword evidence="3" id="KW-0547">Nucleotide-binding</keyword>
<evidence type="ECO:0000313" key="2">
    <source>
        <dbReference type="EMBL" id="AZS94518.1"/>
    </source>
</evidence>
<reference evidence="3" key="1">
    <citation type="submission" date="2018-12" db="EMBL/GenBank/DDBJ databases">
        <title>Complete genome sequences of twenty non-typhoidal Salmonella isolates from Rwanda.</title>
        <authorList>
            <person name="Byukusenge M."/>
            <person name="Li L."/>
            <person name="Subhashinie K."/>
            <person name="Nzayirambaho M."/>
            <person name="Kuchipudi S.V."/>
            <person name="Jayarao B.M."/>
        </authorList>
    </citation>
    <scope>NUCLEOTIDE SEQUENCE</scope>
    <source>
        <strain evidence="5">RSE02</strain>
        <strain evidence="4">RSE08</strain>
        <strain evidence="2">RSE28</strain>
        <strain evidence="3">RSE29</strain>
    </source>
</reference>
<evidence type="ECO:0000313" key="5">
    <source>
        <dbReference type="EMBL" id="AZT27967.1"/>
    </source>
</evidence>
<gene>
    <name evidence="5" type="ORF">ELZ69_05690</name>
    <name evidence="4" type="ORF">ELZ75_05715</name>
    <name evidence="2" type="ORF">ELZ95_05720</name>
    <name evidence="3" type="ORF">ELZ96_05715</name>
</gene>
<dbReference type="AlphaFoldDB" id="A0A3Q9L842"/>
<proteinExistence type="predicted"/>
<feature type="domain" description="Helicase HerA central" evidence="1">
    <location>
        <begin position="133"/>
        <end position="276"/>
    </location>
</feature>
<dbReference type="InterPro" id="IPR002789">
    <property type="entry name" value="HerA_central"/>
</dbReference>
<organism evidence="3">
    <name type="scientific">Salmonella enterica subsp. enterica serovar Moero</name>
    <dbReference type="NCBI Taxonomy" id="2500154"/>
    <lineage>
        <taxon>Bacteria</taxon>
        <taxon>Pseudomonadati</taxon>
        <taxon>Pseudomonadota</taxon>
        <taxon>Gammaproteobacteria</taxon>
        <taxon>Enterobacterales</taxon>
        <taxon>Enterobacteriaceae</taxon>
        <taxon>Salmonella</taxon>
    </lineage>
</organism>
<keyword evidence="3" id="KW-0067">ATP-binding</keyword>
<evidence type="ECO:0000259" key="1">
    <source>
        <dbReference type="Pfam" id="PF01935"/>
    </source>
</evidence>
<dbReference type="EMBL" id="CP034722">
    <property type="protein sequence ID" value="AZT27967.1"/>
    <property type="molecule type" value="Genomic_DNA"/>
</dbReference>
<dbReference type="EMBL" id="CP034706">
    <property type="protein sequence ID" value="AZS94518.1"/>
    <property type="molecule type" value="Genomic_DNA"/>
</dbReference>
<dbReference type="GO" id="GO:0005524">
    <property type="term" value="F:ATP binding"/>
    <property type="evidence" value="ECO:0007669"/>
    <property type="project" value="UniProtKB-KW"/>
</dbReference>
<sequence>MQFIIGYVTAVRGTSVRAIVHPNLYQTTYIYDGRLYRGVAINEFIVIKKGYHDIIGKIEGEEIIEKKNFDNSQPNHEKFDRFVDIKIIGYISENKFKSGIKYLPMIQDELHLISDKLISAVYSFEGKVDAKAIHIGKSLLEEIPIHIPINGIFNSHIGIFGNTGSGKSNSLAKIYSELFTCIGKRLFKKSMFVFIDFNGEYKPIHNQLNDKSNYIVLDTHLKNGNQKLKIKKSEFWDVELLSVLFSATEKTQKPFLNILVRNRLKYGDELNDYFHETIRVMFGQNQHRETISVLRSIINIVNPAKSKEINSELSEFSWYSKGESNKYYRNGSFYNTPDGYLAHLPSLTDTNIDIETLSSFQQIIVRATLQLINSVSRNYVQYEHISPLIAKINASTGSLEKVIEIIDDIEIEAKPLLFISLKNCNQETKKTIPMLIAKCSFLEHKKKDASKNSFHLIIDEAHNILSETSTRESETWKDYRLELFEEIIKEGRKFSYFVTIASQRPADISPTIISQIHNYFLHRLVNENDLFLLKNSISNLDSSSRSLVPILPSGACVVSGTAFHTPMIIQVQRLPSELAPESDTINLDTFW</sequence>
<dbReference type="PANTHER" id="PTHR42957">
    <property type="entry name" value="HELICASE MJ1565-RELATED"/>
    <property type="match status" value="1"/>
</dbReference>
<dbReference type="Gene3D" id="3.40.50.300">
    <property type="entry name" value="P-loop containing nucleotide triphosphate hydrolases"/>
    <property type="match status" value="2"/>
</dbReference>
<name>A0A3Q9L842_SALET</name>